<evidence type="ECO:0000256" key="8">
    <source>
        <dbReference type="ARBA" id="ARBA00059506"/>
    </source>
</evidence>
<keyword evidence="13" id="KW-1185">Reference proteome</keyword>
<evidence type="ECO:0000256" key="4">
    <source>
        <dbReference type="ARBA" id="ARBA00022692"/>
    </source>
</evidence>
<dbReference type="Gene3D" id="1.20.1460.20">
    <property type="match status" value="1"/>
</dbReference>
<organism evidence="12 13">
    <name type="scientific">Staphylothermus hellenicus (strain DSM 12710 / JCM 10830 / BK20S6-10-b1 / P8)</name>
    <dbReference type="NCBI Taxonomy" id="591019"/>
    <lineage>
        <taxon>Archaea</taxon>
        <taxon>Thermoproteota</taxon>
        <taxon>Thermoprotei</taxon>
        <taxon>Desulfurococcales</taxon>
        <taxon>Desulfurococcaceae</taxon>
        <taxon>Staphylothermus</taxon>
    </lineage>
</organism>
<dbReference type="GO" id="GO:0033179">
    <property type="term" value="C:proton-transporting V-type ATPase, V0 domain"/>
    <property type="evidence" value="ECO:0007669"/>
    <property type="project" value="InterPro"/>
</dbReference>
<dbReference type="Proteomes" id="UP000002573">
    <property type="component" value="Chromosome"/>
</dbReference>
<evidence type="ECO:0000313" key="13">
    <source>
        <dbReference type="Proteomes" id="UP000002573"/>
    </source>
</evidence>
<dbReference type="STRING" id="591019.Shell_1295"/>
<keyword evidence="6 10" id="KW-0406">Ion transport</keyword>
<dbReference type="GO" id="GO:0046961">
    <property type="term" value="F:proton-transporting ATPase activity, rotational mechanism"/>
    <property type="evidence" value="ECO:0007669"/>
    <property type="project" value="InterPro"/>
</dbReference>
<feature type="transmembrane region" description="Helical" evidence="10">
    <location>
        <begin position="441"/>
        <end position="461"/>
    </location>
</feature>
<keyword evidence="4 10" id="KW-0812">Transmembrane</keyword>
<feature type="coiled-coil region" evidence="11">
    <location>
        <begin position="97"/>
        <end position="124"/>
    </location>
</feature>
<dbReference type="GO" id="GO:0051117">
    <property type="term" value="F:ATPase binding"/>
    <property type="evidence" value="ECO:0007669"/>
    <property type="project" value="TreeGrafter"/>
</dbReference>
<dbReference type="EMBL" id="CP002051">
    <property type="protein sequence ID" value="ADI32388.1"/>
    <property type="molecule type" value="Genomic_DNA"/>
</dbReference>
<dbReference type="Gene3D" id="3.30.70.2750">
    <property type="match status" value="1"/>
</dbReference>
<accession>D7D9E2</accession>
<comment type="function">
    <text evidence="8">Component of the A-type ATP synthase that produces ATP from ADP in the presence of a proton gradient across the membrane.</text>
</comment>
<evidence type="ECO:0000256" key="10">
    <source>
        <dbReference type="RuleBase" id="RU361189"/>
    </source>
</evidence>
<evidence type="ECO:0000256" key="2">
    <source>
        <dbReference type="ARBA" id="ARBA00009904"/>
    </source>
</evidence>
<dbReference type="GO" id="GO:0007035">
    <property type="term" value="P:vacuolar acidification"/>
    <property type="evidence" value="ECO:0007669"/>
    <property type="project" value="TreeGrafter"/>
</dbReference>
<reference evidence="12 13" key="2">
    <citation type="journal article" date="2011" name="Stand. Genomic Sci.">
        <title>Complete genome sequence of Staphylothermus hellenicus P8.</title>
        <authorList>
            <person name="Anderson I."/>
            <person name="Wirth R."/>
            <person name="Lucas S."/>
            <person name="Copeland A."/>
            <person name="Lapidus A."/>
            <person name="Cheng J.F."/>
            <person name="Goodwin L."/>
            <person name="Pitluck S."/>
            <person name="Davenport K."/>
            <person name="Detter J.C."/>
            <person name="Han C."/>
            <person name="Tapia R."/>
            <person name="Land M."/>
            <person name="Hauser L."/>
            <person name="Pati A."/>
            <person name="Mikhailova N."/>
            <person name="Woyke T."/>
            <person name="Klenk H.P."/>
            <person name="Kyrpides N."/>
            <person name="Ivanova N."/>
        </authorList>
    </citation>
    <scope>NUCLEOTIDE SEQUENCE [LARGE SCALE GENOMIC DNA]</scope>
    <source>
        <strain evidence="13">DSM 12710 / JCM 10830 / BK20S6-10-b1 / P8</strain>
    </source>
</reference>
<keyword evidence="11" id="KW-0175">Coiled coil</keyword>
<feature type="transmembrane region" description="Helical" evidence="10">
    <location>
        <begin position="506"/>
        <end position="524"/>
    </location>
</feature>
<dbReference type="AlphaFoldDB" id="D7D9E2"/>
<feature type="transmembrane region" description="Helical" evidence="10">
    <location>
        <begin position="591"/>
        <end position="618"/>
    </location>
</feature>
<gene>
    <name evidence="12" type="ordered locus">Shell_1295</name>
</gene>
<keyword evidence="7 10" id="KW-0472">Membrane</keyword>
<keyword evidence="5 10" id="KW-1133">Transmembrane helix</keyword>
<keyword evidence="3 10" id="KW-0813">Transport</keyword>
<dbReference type="Pfam" id="PF01496">
    <property type="entry name" value="V_ATPase_I"/>
    <property type="match status" value="2"/>
</dbReference>
<proteinExistence type="inferred from homology"/>
<evidence type="ECO:0000256" key="6">
    <source>
        <dbReference type="ARBA" id="ARBA00023065"/>
    </source>
</evidence>
<dbReference type="RefSeq" id="WP_013143586.1">
    <property type="nucleotide sequence ID" value="NC_014205.1"/>
</dbReference>
<dbReference type="GeneID" id="9234584"/>
<feature type="transmembrane region" description="Helical" evidence="10">
    <location>
        <begin position="407"/>
        <end position="429"/>
    </location>
</feature>
<evidence type="ECO:0000256" key="9">
    <source>
        <dbReference type="ARBA" id="ARBA00068671"/>
    </source>
</evidence>
<protein>
    <recommendedName>
        <fullName evidence="9 10">A-type ATP synthase subunit I</fullName>
    </recommendedName>
</protein>
<evidence type="ECO:0000256" key="11">
    <source>
        <dbReference type="SAM" id="Coils"/>
    </source>
</evidence>
<dbReference type="Gene3D" id="3.30.70.2170">
    <property type="match status" value="1"/>
</dbReference>
<dbReference type="OrthoDB" id="85892at2157"/>
<reference evidence="13" key="1">
    <citation type="submission" date="2010-05" db="EMBL/GenBank/DDBJ databases">
        <title>Complete sequence of Staphylothermus hellenicus DSM 12710.</title>
        <authorList>
            <consortium name="US DOE Joint Genome Institute"/>
            <person name="Lucas S."/>
            <person name="Copeland A."/>
            <person name="Lapidus A."/>
            <person name="Cheng J.-F."/>
            <person name="Bruce D."/>
            <person name="Goodwin L."/>
            <person name="Pitluck S."/>
            <person name="Davenport K."/>
            <person name="Detter J.C."/>
            <person name="Han C."/>
            <person name="Tapia R."/>
            <person name="Larimer F."/>
            <person name="Land M."/>
            <person name="Hauser L."/>
            <person name="Kyrpides N."/>
            <person name="Mikhailova N."/>
            <person name="Anderson I.J."/>
            <person name="Woyke T."/>
        </authorList>
    </citation>
    <scope>NUCLEOTIDE SEQUENCE [LARGE SCALE GENOMIC DNA]</scope>
    <source>
        <strain evidence="13">DSM 12710 / JCM 10830 / BK20S6-10-b1 / P8</strain>
    </source>
</reference>
<evidence type="ECO:0000256" key="1">
    <source>
        <dbReference type="ARBA" id="ARBA00004141"/>
    </source>
</evidence>
<comment type="similarity">
    <text evidence="2 10">Belongs to the V-ATPase 116 kDa subunit family.</text>
</comment>
<dbReference type="HOGENOM" id="CLU_025558_1_0_2"/>
<evidence type="ECO:0000256" key="7">
    <source>
        <dbReference type="ARBA" id="ARBA00023136"/>
    </source>
</evidence>
<dbReference type="PANTHER" id="PTHR11629:SF63">
    <property type="entry name" value="V-TYPE PROTON ATPASE SUBUNIT A"/>
    <property type="match status" value="1"/>
</dbReference>
<name>D7D9E2_STAHD</name>
<dbReference type="KEGG" id="shc:Shell_1295"/>
<dbReference type="GO" id="GO:0016471">
    <property type="term" value="C:vacuolar proton-transporting V-type ATPase complex"/>
    <property type="evidence" value="ECO:0007669"/>
    <property type="project" value="TreeGrafter"/>
</dbReference>
<evidence type="ECO:0000313" key="12">
    <source>
        <dbReference type="EMBL" id="ADI32388.1"/>
    </source>
</evidence>
<dbReference type="eggNOG" id="arCOG04138">
    <property type="taxonomic scope" value="Archaea"/>
</dbReference>
<sequence>MAPPIIVNKPVEMYRINIIVPKHLVEKASSILQEAGTVHVEKTGRGVEEYIKQYDRLNNILNKISHIMNQVSKVSLDVTVTKLELESLDIDKIEKDVNSIYSEVEGMLQKISELENNLRELDGLRNILQFLPKNYFLKDICFRGKYVSSIAVKGGVDGVNQLISSFKEIYVVYKMQVEQNIVAILVYSSNIHESLIEKLSLLGFSFINYNKIANMVSLNDTVEEALRKINESYMKYSAMISETRKRLRDKINNYLMDLGKYLLIVENKIMQIKTLLNLYRSKYLVLLSGWIPKNNVGQVIDSFKNQDIPFYYEVREPVKGVDEPPTLLRNPRIIRWYESIVKFLGLPRYWEWDPTPIIAYSFALFYGIMLADMGYAIAIILSAIFILDKFVSDPKSRDYVFFKNMIIVSSIVGLIIGALSGYVFGASLYVLTDVLSDPIKFLILSLIIGLIHVNISHALTLAKALKEKIIGDILNETGLFITEIFGIPYVLYTMLNTPILNMPVEMYNYLLYGVFIGIGFLIIGSLKNMGFLGLLMWLFNLTGLLGDVLSYSRLAGVGLATIFLGASFNKLALLAFTGLESMIPVPLADAIIGGLMMVIILVFGHLINTALSALGGFIHSIRLCFVEFLSKFYEGTGYPFEPLRIVMRKRLVIE</sequence>
<feature type="transmembrane region" description="Helical" evidence="10">
    <location>
        <begin position="557"/>
        <end position="579"/>
    </location>
</feature>
<comment type="subcellular location">
    <subcellularLocation>
        <location evidence="1">Membrane</location>
        <topology evidence="1">Multi-pass membrane protein</topology>
    </subcellularLocation>
</comment>
<evidence type="ECO:0000256" key="5">
    <source>
        <dbReference type="ARBA" id="ARBA00022989"/>
    </source>
</evidence>
<dbReference type="InterPro" id="IPR002490">
    <property type="entry name" value="V-ATPase_116kDa_su"/>
</dbReference>
<feature type="transmembrane region" description="Helical" evidence="10">
    <location>
        <begin position="363"/>
        <end position="387"/>
    </location>
</feature>
<feature type="transmembrane region" description="Helical" evidence="10">
    <location>
        <begin position="473"/>
        <end position="494"/>
    </location>
</feature>
<dbReference type="PANTHER" id="PTHR11629">
    <property type="entry name" value="VACUOLAR PROTON ATPASES"/>
    <property type="match status" value="1"/>
</dbReference>
<evidence type="ECO:0000256" key="3">
    <source>
        <dbReference type="ARBA" id="ARBA00022448"/>
    </source>
</evidence>